<dbReference type="STRING" id="1121316.SAMN02745207_03324"/>
<name>A0A1M5X5J0_9CLOT</name>
<evidence type="ECO:0000313" key="6">
    <source>
        <dbReference type="EMBL" id="SHH94473.1"/>
    </source>
</evidence>
<dbReference type="PANTHER" id="PTHR15893:SF0">
    <property type="entry name" value="LARGE RIBOSOMAL SUBUNIT PROTEIN BL27M"/>
    <property type="match status" value="1"/>
</dbReference>
<sequence length="100" mass="10724">MLLMNLQLFAHKKGVGSSKNGRDSHSKRLGVKCGDGQFVLAGSILVRQRGTKIHPGTNVGRGGDDTLFATVDGKVKYERLGKDKKKASVYPVDVEAAIAE</sequence>
<dbReference type="GO" id="GO:0022625">
    <property type="term" value="C:cytosolic large ribosomal subunit"/>
    <property type="evidence" value="ECO:0007669"/>
    <property type="project" value="TreeGrafter"/>
</dbReference>
<keyword evidence="3 5" id="KW-0687">Ribonucleoprotein</keyword>
<dbReference type="Proteomes" id="UP000184447">
    <property type="component" value="Unassembled WGS sequence"/>
</dbReference>
<dbReference type="Gene3D" id="2.40.50.100">
    <property type="match status" value="1"/>
</dbReference>
<dbReference type="InterPro" id="IPR001684">
    <property type="entry name" value="Ribosomal_bL27"/>
</dbReference>
<reference evidence="6 7" key="1">
    <citation type="submission" date="2016-11" db="EMBL/GenBank/DDBJ databases">
        <authorList>
            <person name="Jaros S."/>
            <person name="Januszkiewicz K."/>
            <person name="Wedrychowicz H."/>
        </authorList>
    </citation>
    <scope>NUCLEOTIDE SEQUENCE [LARGE SCALE GENOMIC DNA]</scope>
    <source>
        <strain evidence="6 7">DSM 8605</strain>
    </source>
</reference>
<gene>
    <name evidence="5" type="primary">rpmA</name>
    <name evidence="6" type="ORF">SAMN02745207_03324</name>
</gene>
<dbReference type="HAMAP" id="MF_00539">
    <property type="entry name" value="Ribosomal_bL27"/>
    <property type="match status" value="1"/>
</dbReference>
<dbReference type="PROSITE" id="PS00831">
    <property type="entry name" value="RIBOSOMAL_L27"/>
    <property type="match status" value="1"/>
</dbReference>
<evidence type="ECO:0000256" key="3">
    <source>
        <dbReference type="ARBA" id="ARBA00023274"/>
    </source>
</evidence>
<dbReference type="GO" id="GO:0003735">
    <property type="term" value="F:structural constituent of ribosome"/>
    <property type="evidence" value="ECO:0007669"/>
    <property type="project" value="InterPro"/>
</dbReference>
<dbReference type="GO" id="GO:0006412">
    <property type="term" value="P:translation"/>
    <property type="evidence" value="ECO:0007669"/>
    <property type="project" value="UniProtKB-UniRule"/>
</dbReference>
<dbReference type="PRINTS" id="PR00063">
    <property type="entry name" value="RIBOSOMALL27"/>
</dbReference>
<evidence type="ECO:0000256" key="2">
    <source>
        <dbReference type="ARBA" id="ARBA00022980"/>
    </source>
</evidence>
<dbReference type="PANTHER" id="PTHR15893">
    <property type="entry name" value="RIBOSOMAL PROTEIN L27"/>
    <property type="match status" value="1"/>
</dbReference>
<dbReference type="OrthoDB" id="9803474at2"/>
<keyword evidence="2 5" id="KW-0689">Ribosomal protein</keyword>
<protein>
    <recommendedName>
        <fullName evidence="4 5">Large ribosomal subunit protein bL27</fullName>
    </recommendedName>
</protein>
<dbReference type="Pfam" id="PF01016">
    <property type="entry name" value="Ribosomal_L27"/>
    <property type="match status" value="1"/>
</dbReference>
<evidence type="ECO:0000256" key="5">
    <source>
        <dbReference type="HAMAP-Rule" id="MF_00539"/>
    </source>
</evidence>
<evidence type="ECO:0000313" key="7">
    <source>
        <dbReference type="Proteomes" id="UP000184447"/>
    </source>
</evidence>
<dbReference type="EMBL" id="FQXM01000023">
    <property type="protein sequence ID" value="SHH94473.1"/>
    <property type="molecule type" value="Genomic_DNA"/>
</dbReference>
<dbReference type="InterPro" id="IPR018261">
    <property type="entry name" value="Ribosomal_bL27_CS"/>
</dbReference>
<comment type="similarity">
    <text evidence="1 5">Belongs to the bacterial ribosomal protein bL27 family.</text>
</comment>
<evidence type="ECO:0000256" key="1">
    <source>
        <dbReference type="ARBA" id="ARBA00010797"/>
    </source>
</evidence>
<dbReference type="RefSeq" id="WP_073339703.1">
    <property type="nucleotide sequence ID" value="NZ_FQXM01000023.1"/>
</dbReference>
<proteinExistence type="inferred from homology"/>
<dbReference type="NCBIfam" id="TIGR00062">
    <property type="entry name" value="L27"/>
    <property type="match status" value="1"/>
</dbReference>
<accession>A0A1M5X5J0</accession>
<dbReference type="SUPFAM" id="SSF110324">
    <property type="entry name" value="Ribosomal L27 protein-like"/>
    <property type="match status" value="1"/>
</dbReference>
<evidence type="ECO:0000256" key="4">
    <source>
        <dbReference type="ARBA" id="ARBA00035175"/>
    </source>
</evidence>
<organism evidence="6 7">
    <name type="scientific">Clostridium grantii DSM 8605</name>
    <dbReference type="NCBI Taxonomy" id="1121316"/>
    <lineage>
        <taxon>Bacteria</taxon>
        <taxon>Bacillati</taxon>
        <taxon>Bacillota</taxon>
        <taxon>Clostridia</taxon>
        <taxon>Eubacteriales</taxon>
        <taxon>Clostridiaceae</taxon>
        <taxon>Clostridium</taxon>
    </lineage>
</organism>
<dbReference type="AlphaFoldDB" id="A0A1M5X5J0"/>
<dbReference type="FunFam" id="2.40.50.100:FF:000004">
    <property type="entry name" value="50S ribosomal protein L27"/>
    <property type="match status" value="1"/>
</dbReference>
<keyword evidence="7" id="KW-1185">Reference proteome</keyword>